<proteinExistence type="inferred from homology"/>
<accession>A0A1T4NBC1</accession>
<reference evidence="3 4" key="1">
    <citation type="submission" date="2017-02" db="EMBL/GenBank/DDBJ databases">
        <authorList>
            <person name="Peterson S.W."/>
        </authorList>
    </citation>
    <scope>NUCLEOTIDE SEQUENCE [LARGE SCALE GENOMIC DNA]</scope>
    <source>
        <strain evidence="3 4">ATCC 700028</strain>
    </source>
</reference>
<protein>
    <recommendedName>
        <fullName evidence="1">Peptidase M20 domain-containing protein 2</fullName>
    </recommendedName>
</protein>
<dbReference type="FunFam" id="3.30.70.360:FF:000004">
    <property type="entry name" value="Peptidase M20 domain-containing protein 2"/>
    <property type="match status" value="1"/>
</dbReference>
<dbReference type="InterPro" id="IPR052030">
    <property type="entry name" value="Peptidase_M20/M20A_hydrolases"/>
</dbReference>
<organism evidence="3 4">
    <name type="scientific">Cetobacterium ceti</name>
    <dbReference type="NCBI Taxonomy" id="180163"/>
    <lineage>
        <taxon>Bacteria</taxon>
        <taxon>Fusobacteriati</taxon>
        <taxon>Fusobacteriota</taxon>
        <taxon>Fusobacteriia</taxon>
        <taxon>Fusobacteriales</taxon>
        <taxon>Fusobacteriaceae</taxon>
        <taxon>Cetobacterium</taxon>
    </lineage>
</organism>
<name>A0A1T4NBC1_9FUSO</name>
<dbReference type="PANTHER" id="PTHR30575">
    <property type="entry name" value="PEPTIDASE M20"/>
    <property type="match status" value="1"/>
</dbReference>
<dbReference type="InterPro" id="IPR011650">
    <property type="entry name" value="Peptidase_M20_dimer"/>
</dbReference>
<evidence type="ECO:0000259" key="2">
    <source>
        <dbReference type="Pfam" id="PF07687"/>
    </source>
</evidence>
<sequence>MKKYLNELEMELNKYKKDLKEMNEYMYNNPELGNEEYKSAKLYCDYLNKNGFNVTENYLNIPTAFEGKYGGIKPGPKIALLAEYDALPEIGHGCGHNILGLTSLGASLLLKKYIDEFGGELYLIGTPAEETNGAKVTMSDLGIFDKFTVAMIVHPTEKGHHRSTTSQAMEALKFKFKGKTAHAAGDPYNGINALDGVLNLFNSINALRQQTLDSSRIHGIISKGGTTPNIIPDYAEAKFYVRANKLKDMLELVEKVKNCGRGAALSSGTELEIENYEFSFYDMVTNKTLSEVYEKNIKIQGIEEIYEDEGLGSTDMGNVSHRCPAIHPYFPISKENLTGHSIDFAKASISEEAYKGMAEAIYGLVLTGIEILTNEKLVEKIQNEFKNKK</sequence>
<dbReference type="SUPFAM" id="SSF55031">
    <property type="entry name" value="Bacterial exopeptidase dimerisation domain"/>
    <property type="match status" value="1"/>
</dbReference>
<dbReference type="SUPFAM" id="SSF53187">
    <property type="entry name" value="Zn-dependent exopeptidases"/>
    <property type="match status" value="1"/>
</dbReference>
<dbReference type="NCBIfam" id="TIGR01891">
    <property type="entry name" value="amidohydrolases"/>
    <property type="match status" value="1"/>
</dbReference>
<dbReference type="Gene3D" id="3.30.70.360">
    <property type="match status" value="1"/>
</dbReference>
<dbReference type="PIRSF" id="PIRSF037226">
    <property type="entry name" value="Amidohydrolase_ACY1L2_prd"/>
    <property type="match status" value="1"/>
</dbReference>
<dbReference type="GO" id="GO:0005737">
    <property type="term" value="C:cytoplasm"/>
    <property type="evidence" value="ECO:0007669"/>
    <property type="project" value="TreeGrafter"/>
</dbReference>
<dbReference type="AlphaFoldDB" id="A0A1T4NBC1"/>
<dbReference type="Pfam" id="PF07687">
    <property type="entry name" value="M20_dimer"/>
    <property type="match status" value="1"/>
</dbReference>
<feature type="domain" description="Peptidase M20 dimerisation" evidence="2">
    <location>
        <begin position="172"/>
        <end position="258"/>
    </location>
</feature>
<dbReference type="InterPro" id="IPR017144">
    <property type="entry name" value="Xaa-Arg_dipeptidase"/>
</dbReference>
<dbReference type="GO" id="GO:0071713">
    <property type="term" value="F:para-aminobenzoyl-glutamate hydrolase activity"/>
    <property type="evidence" value="ECO:0007669"/>
    <property type="project" value="TreeGrafter"/>
</dbReference>
<comment type="similarity">
    <text evidence="1">Belongs to the peptidase M20A family.</text>
</comment>
<dbReference type="Proteomes" id="UP000191153">
    <property type="component" value="Unassembled WGS sequence"/>
</dbReference>
<keyword evidence="3" id="KW-0378">Hydrolase</keyword>
<dbReference type="STRING" id="180163.SAMN02745174_01491"/>
<evidence type="ECO:0000313" key="4">
    <source>
        <dbReference type="Proteomes" id="UP000191153"/>
    </source>
</evidence>
<dbReference type="InterPro" id="IPR017439">
    <property type="entry name" value="Amidohydrolase"/>
</dbReference>
<dbReference type="EMBL" id="FUWX01000010">
    <property type="protein sequence ID" value="SJZ76551.1"/>
    <property type="molecule type" value="Genomic_DNA"/>
</dbReference>
<evidence type="ECO:0000313" key="3">
    <source>
        <dbReference type="EMBL" id="SJZ76551.1"/>
    </source>
</evidence>
<dbReference type="InterPro" id="IPR036264">
    <property type="entry name" value="Bact_exopeptidase_dim_dom"/>
</dbReference>
<dbReference type="GO" id="GO:0016805">
    <property type="term" value="F:dipeptidase activity"/>
    <property type="evidence" value="ECO:0007669"/>
    <property type="project" value="InterPro"/>
</dbReference>
<dbReference type="Gene3D" id="3.40.630.10">
    <property type="entry name" value="Zn peptidases"/>
    <property type="match status" value="1"/>
</dbReference>
<keyword evidence="4" id="KW-1185">Reference proteome</keyword>
<gene>
    <name evidence="3" type="ORF">SAMN02745174_01491</name>
</gene>
<dbReference type="InterPro" id="IPR002933">
    <property type="entry name" value="Peptidase_M20"/>
</dbReference>
<dbReference type="CDD" id="cd05672">
    <property type="entry name" value="M20_ACY1L2-like"/>
    <property type="match status" value="1"/>
</dbReference>
<evidence type="ECO:0000256" key="1">
    <source>
        <dbReference type="PIRNR" id="PIRNR037226"/>
    </source>
</evidence>
<dbReference type="Pfam" id="PF01546">
    <property type="entry name" value="Peptidase_M20"/>
    <property type="match status" value="1"/>
</dbReference>
<dbReference type="PANTHER" id="PTHR30575:SF0">
    <property type="entry name" value="XAA-ARG DIPEPTIDASE"/>
    <property type="match status" value="1"/>
</dbReference>
<dbReference type="GO" id="GO:0046657">
    <property type="term" value="P:folic acid catabolic process"/>
    <property type="evidence" value="ECO:0007669"/>
    <property type="project" value="TreeGrafter"/>
</dbReference>